<keyword evidence="4" id="KW-1185">Reference proteome</keyword>
<feature type="compositionally biased region" description="Low complexity" evidence="1">
    <location>
        <begin position="10"/>
        <end position="40"/>
    </location>
</feature>
<evidence type="ECO:0000256" key="1">
    <source>
        <dbReference type="SAM" id="MobiDB-lite"/>
    </source>
</evidence>
<dbReference type="EMBL" id="JAGINS010000001">
    <property type="protein sequence ID" value="MBP2358085.1"/>
    <property type="molecule type" value="Genomic_DNA"/>
</dbReference>
<keyword evidence="2" id="KW-0812">Transmembrane</keyword>
<dbReference type="RefSeq" id="WP_371613049.1">
    <property type="nucleotide sequence ID" value="NZ_BMWJ01000002.1"/>
</dbReference>
<evidence type="ECO:0008006" key="5">
    <source>
        <dbReference type="Google" id="ProtNLM"/>
    </source>
</evidence>
<evidence type="ECO:0000313" key="3">
    <source>
        <dbReference type="EMBL" id="MBP2358085.1"/>
    </source>
</evidence>
<gene>
    <name evidence="3" type="ORF">JOF59_000485</name>
</gene>
<comment type="caution">
    <text evidence="3">The sequence shown here is derived from an EMBL/GenBank/DDBJ whole genome shotgun (WGS) entry which is preliminary data.</text>
</comment>
<keyword evidence="2" id="KW-1133">Transmembrane helix</keyword>
<reference evidence="3 4" key="1">
    <citation type="submission" date="2021-03" db="EMBL/GenBank/DDBJ databases">
        <title>Sequencing the genomes of 1000 actinobacteria strains.</title>
        <authorList>
            <person name="Klenk H.-P."/>
        </authorList>
    </citation>
    <scope>NUCLEOTIDE SEQUENCE [LARGE SCALE GENOMIC DNA]</scope>
    <source>
        <strain evidence="3 4">DSM 40843</strain>
    </source>
</reference>
<accession>A0ABS4V2E1</accession>
<name>A0ABS4V2E1_9ACTN</name>
<evidence type="ECO:0000313" key="4">
    <source>
        <dbReference type="Proteomes" id="UP001519311"/>
    </source>
</evidence>
<feature type="region of interest" description="Disordered" evidence="1">
    <location>
        <begin position="1"/>
        <end position="52"/>
    </location>
</feature>
<evidence type="ECO:0000256" key="2">
    <source>
        <dbReference type="SAM" id="Phobius"/>
    </source>
</evidence>
<dbReference type="Proteomes" id="UP001519311">
    <property type="component" value="Unassembled WGS sequence"/>
</dbReference>
<feature type="transmembrane region" description="Helical" evidence="2">
    <location>
        <begin position="62"/>
        <end position="81"/>
    </location>
</feature>
<dbReference type="GeneID" id="97345791"/>
<keyword evidence="2" id="KW-0472">Membrane</keyword>
<sequence length="225" mass="23711">MTAAEHHVVPGQPSTSGTPGSDGSSGSSGSPGSQASQGAPGSSGDGGAMPPQDRRRMIRRRLITLTIIVLLIGIPAGYLVISAGQSRRSGQDKEAEAAAQGLREDWPSGMQRRIFELPVPGNATGVQYYETNNWKASRMYLKFRTTSAGLDRFLSGVGTGRAALETGKVSIGERDTRITGWFFGPGVDWAGTTHRNKAPRPTQDITVNMTDPAAPVVYVVSAATP</sequence>
<proteinExistence type="predicted"/>
<organism evidence="3 4">
    <name type="scientific">Streptomyces clavifer</name>
    <dbReference type="NCBI Taxonomy" id="68188"/>
    <lineage>
        <taxon>Bacteria</taxon>
        <taxon>Bacillati</taxon>
        <taxon>Actinomycetota</taxon>
        <taxon>Actinomycetes</taxon>
        <taxon>Kitasatosporales</taxon>
        <taxon>Streptomycetaceae</taxon>
        <taxon>Streptomyces</taxon>
    </lineage>
</organism>
<protein>
    <recommendedName>
        <fullName evidence="5">Secreted protein</fullName>
    </recommendedName>
</protein>